<evidence type="ECO:0000256" key="4">
    <source>
        <dbReference type="RuleBase" id="RU003733"/>
    </source>
</evidence>
<name>A0ABT1W0Y9_9PROT</name>
<evidence type="ECO:0000259" key="5">
    <source>
        <dbReference type="Pfam" id="PF00370"/>
    </source>
</evidence>
<evidence type="ECO:0000313" key="7">
    <source>
        <dbReference type="EMBL" id="MCQ8242259.1"/>
    </source>
</evidence>
<dbReference type="InterPro" id="IPR043129">
    <property type="entry name" value="ATPase_NBD"/>
</dbReference>
<dbReference type="InterPro" id="IPR000577">
    <property type="entry name" value="Carb_kinase_FGGY"/>
</dbReference>
<dbReference type="SUPFAM" id="SSF53067">
    <property type="entry name" value="Actin-like ATPase domain"/>
    <property type="match status" value="2"/>
</dbReference>
<dbReference type="Pfam" id="PF02782">
    <property type="entry name" value="FGGY_C"/>
    <property type="match status" value="1"/>
</dbReference>
<dbReference type="InterPro" id="IPR018484">
    <property type="entry name" value="FGGY_N"/>
</dbReference>
<reference evidence="7 8" key="1">
    <citation type="submission" date="2022-06" db="EMBL/GenBank/DDBJ databases">
        <title>Rhizosaccharibacter gen. nov. sp. nov. KSS12, endophytic bacteria isolated from sugarcane.</title>
        <authorList>
            <person name="Pitiwittayakul N."/>
        </authorList>
    </citation>
    <scope>NUCLEOTIDE SEQUENCE [LARGE SCALE GENOMIC DNA]</scope>
    <source>
        <strain evidence="7 8">KSS12</strain>
    </source>
</reference>
<dbReference type="CDD" id="cd07808">
    <property type="entry name" value="ASKHA_NBD_FGGY_EcXK-like"/>
    <property type="match status" value="1"/>
</dbReference>
<dbReference type="PANTHER" id="PTHR43095:SF5">
    <property type="entry name" value="XYLULOSE KINASE"/>
    <property type="match status" value="1"/>
</dbReference>
<dbReference type="InterPro" id="IPR018483">
    <property type="entry name" value="Carb_kinase_FGGY_CS"/>
</dbReference>
<dbReference type="PIRSF" id="PIRSF000538">
    <property type="entry name" value="GlpK"/>
    <property type="match status" value="1"/>
</dbReference>
<dbReference type="Pfam" id="PF00370">
    <property type="entry name" value="FGGY_N"/>
    <property type="match status" value="1"/>
</dbReference>
<sequence>MTAADEASARGAGGRDLLLAIDVGTGSVRAALLTAAGDTVALAAEEHEQIVPRFGWSEQRPLDWWRGTVTVIRRVLDATPDAGRRIAAIGACGQMHATVLVDADGRPALDAVPLWNDKRNREDVERFTREQPWRDLLPVAGNPPSVAWWGFKLSWLRQHRPAEYARTTSVLAPKDWINFRLTGQMAIDAPEASCTYLYDVTTGGWSEALAARLGIDVRLLPPIREPFEVLGGVSADAAAETGLPEDVPVVVGISDYPGALLGSGVIAPGLASDVTGTSTLLTLCTERPVLDPVITNVRGALPNWSAFTILDAGGDAMRWARRAFHEKLYDYDRIVSLAADVPAGAGMLLFLPYLNGERLGERTNARAQFIGLTSGHGAGHLHRAVMEGVAFAAARNLRIMEAAGNRLDRMVAAGGGARTRLWLEIKASLYNCPILVTEAAECGVLGCAMLAGTGIGMFPDLQAAAARLVRFAGQVDPNPRWADTYARLAPVFDHAYQHSQDYWSMLEKAEAEIAADGHGPP</sequence>
<evidence type="ECO:0000313" key="8">
    <source>
        <dbReference type="Proteomes" id="UP001524547"/>
    </source>
</evidence>
<evidence type="ECO:0000256" key="2">
    <source>
        <dbReference type="ARBA" id="ARBA00022679"/>
    </source>
</evidence>
<comment type="similarity">
    <text evidence="1 4">Belongs to the FGGY kinase family.</text>
</comment>
<proteinExistence type="inferred from homology"/>
<dbReference type="InterPro" id="IPR050406">
    <property type="entry name" value="FGGY_Carb_Kinase"/>
</dbReference>
<organism evidence="7 8">
    <name type="scientific">Rhizosaccharibacter radicis</name>
    <dbReference type="NCBI Taxonomy" id="2782605"/>
    <lineage>
        <taxon>Bacteria</taxon>
        <taxon>Pseudomonadati</taxon>
        <taxon>Pseudomonadota</taxon>
        <taxon>Alphaproteobacteria</taxon>
        <taxon>Acetobacterales</taxon>
        <taxon>Acetobacteraceae</taxon>
        <taxon>Rhizosaccharibacter</taxon>
    </lineage>
</organism>
<dbReference type="EMBL" id="JAMZEJ010000010">
    <property type="protein sequence ID" value="MCQ8242259.1"/>
    <property type="molecule type" value="Genomic_DNA"/>
</dbReference>
<dbReference type="InterPro" id="IPR018485">
    <property type="entry name" value="FGGY_C"/>
</dbReference>
<keyword evidence="8" id="KW-1185">Reference proteome</keyword>
<keyword evidence="3 4" id="KW-0418">Kinase</keyword>
<evidence type="ECO:0000256" key="3">
    <source>
        <dbReference type="ARBA" id="ARBA00022777"/>
    </source>
</evidence>
<gene>
    <name evidence="7" type="ORF">NFI88_15610</name>
</gene>
<feature type="domain" description="Carbohydrate kinase FGGY C-terminal" evidence="6">
    <location>
        <begin position="274"/>
        <end position="452"/>
    </location>
</feature>
<dbReference type="Proteomes" id="UP001524547">
    <property type="component" value="Unassembled WGS sequence"/>
</dbReference>
<dbReference type="PROSITE" id="PS00445">
    <property type="entry name" value="FGGY_KINASES_2"/>
    <property type="match status" value="1"/>
</dbReference>
<accession>A0ABT1W0Y9</accession>
<keyword evidence="2 4" id="KW-0808">Transferase</keyword>
<feature type="domain" description="Carbohydrate kinase FGGY N-terminal" evidence="5">
    <location>
        <begin position="18"/>
        <end position="262"/>
    </location>
</feature>
<protein>
    <submittedName>
        <fullName evidence="7">FGGY family carbohydrate kinase</fullName>
    </submittedName>
</protein>
<evidence type="ECO:0000256" key="1">
    <source>
        <dbReference type="ARBA" id="ARBA00009156"/>
    </source>
</evidence>
<dbReference type="RefSeq" id="WP_422921014.1">
    <property type="nucleotide sequence ID" value="NZ_JAMZEJ010000010.1"/>
</dbReference>
<dbReference type="Gene3D" id="3.30.420.40">
    <property type="match status" value="2"/>
</dbReference>
<comment type="caution">
    <text evidence="7">The sequence shown here is derived from an EMBL/GenBank/DDBJ whole genome shotgun (WGS) entry which is preliminary data.</text>
</comment>
<dbReference type="PANTHER" id="PTHR43095">
    <property type="entry name" value="SUGAR KINASE"/>
    <property type="match status" value="1"/>
</dbReference>
<evidence type="ECO:0000259" key="6">
    <source>
        <dbReference type="Pfam" id="PF02782"/>
    </source>
</evidence>
<dbReference type="GO" id="GO:0016301">
    <property type="term" value="F:kinase activity"/>
    <property type="evidence" value="ECO:0007669"/>
    <property type="project" value="UniProtKB-KW"/>
</dbReference>